<feature type="transmembrane region" description="Helical" evidence="1">
    <location>
        <begin position="74"/>
        <end position="95"/>
    </location>
</feature>
<protein>
    <submittedName>
        <fullName evidence="3">CAAX prenyl protease-related protein</fullName>
    </submittedName>
</protein>
<dbReference type="GO" id="GO:0006508">
    <property type="term" value="P:proteolysis"/>
    <property type="evidence" value="ECO:0007669"/>
    <property type="project" value="UniProtKB-KW"/>
</dbReference>
<proteinExistence type="predicted"/>
<dbReference type="GO" id="GO:0080120">
    <property type="term" value="P:CAAX-box protein maturation"/>
    <property type="evidence" value="ECO:0007669"/>
    <property type="project" value="UniProtKB-ARBA"/>
</dbReference>
<feature type="transmembrane region" description="Helical" evidence="1">
    <location>
        <begin position="199"/>
        <end position="214"/>
    </location>
</feature>
<dbReference type="Proteomes" id="UP000321577">
    <property type="component" value="Unassembled WGS sequence"/>
</dbReference>
<organism evidence="3 4">
    <name type="scientific">Brevifollis gellanilyticus</name>
    <dbReference type="NCBI Taxonomy" id="748831"/>
    <lineage>
        <taxon>Bacteria</taxon>
        <taxon>Pseudomonadati</taxon>
        <taxon>Verrucomicrobiota</taxon>
        <taxon>Verrucomicrobiia</taxon>
        <taxon>Verrucomicrobiales</taxon>
        <taxon>Verrucomicrobiaceae</taxon>
    </lineage>
</organism>
<dbReference type="AlphaFoldDB" id="A0A512M3E7"/>
<dbReference type="Pfam" id="PF02517">
    <property type="entry name" value="Rce1-like"/>
    <property type="match status" value="1"/>
</dbReference>
<dbReference type="EMBL" id="BKAG01000002">
    <property type="protein sequence ID" value="GEP41253.1"/>
    <property type="molecule type" value="Genomic_DNA"/>
</dbReference>
<feature type="transmembrane region" description="Helical" evidence="1">
    <location>
        <begin position="219"/>
        <end position="238"/>
    </location>
</feature>
<feature type="domain" description="CAAX prenyl protease 2/Lysostaphin resistance protein A-like" evidence="2">
    <location>
        <begin position="136"/>
        <end position="231"/>
    </location>
</feature>
<dbReference type="NCBIfam" id="TIGR03008">
    <property type="entry name" value="pepcterm_CAAX"/>
    <property type="match status" value="1"/>
</dbReference>
<keyword evidence="1" id="KW-0812">Transmembrane</keyword>
<evidence type="ECO:0000256" key="1">
    <source>
        <dbReference type="SAM" id="Phobius"/>
    </source>
</evidence>
<accession>A0A512M3E7</accession>
<reference evidence="3 4" key="1">
    <citation type="submission" date="2019-07" db="EMBL/GenBank/DDBJ databases">
        <title>Whole genome shotgun sequence of Brevifollis gellanilyticus NBRC 108608.</title>
        <authorList>
            <person name="Hosoyama A."/>
            <person name="Uohara A."/>
            <person name="Ohji S."/>
            <person name="Ichikawa N."/>
        </authorList>
    </citation>
    <scope>NUCLEOTIDE SEQUENCE [LARGE SCALE GENOMIC DNA]</scope>
    <source>
        <strain evidence="3 4">NBRC 108608</strain>
    </source>
</reference>
<dbReference type="InterPro" id="IPR003675">
    <property type="entry name" value="Rce1/LyrA-like_dom"/>
</dbReference>
<name>A0A512M3E7_9BACT</name>
<keyword evidence="4" id="KW-1185">Reference proteome</keyword>
<dbReference type="GO" id="GO:0004175">
    <property type="term" value="F:endopeptidase activity"/>
    <property type="evidence" value="ECO:0007669"/>
    <property type="project" value="UniProtKB-ARBA"/>
</dbReference>
<evidence type="ECO:0000313" key="4">
    <source>
        <dbReference type="Proteomes" id="UP000321577"/>
    </source>
</evidence>
<dbReference type="InterPro" id="IPR014346">
    <property type="entry name" value="Prenyl_protease-related"/>
</dbReference>
<evidence type="ECO:0000313" key="3">
    <source>
        <dbReference type="EMBL" id="GEP41253.1"/>
    </source>
</evidence>
<keyword evidence="3" id="KW-0378">Hydrolase</keyword>
<gene>
    <name evidence="3" type="ORF">BGE01nite_05440</name>
</gene>
<dbReference type="RefSeq" id="WP_170266544.1">
    <property type="nucleotide sequence ID" value="NZ_BKAG01000002.1"/>
</dbReference>
<evidence type="ECO:0000259" key="2">
    <source>
        <dbReference type="Pfam" id="PF02517"/>
    </source>
</evidence>
<feature type="transmembrane region" description="Helical" evidence="1">
    <location>
        <begin position="12"/>
        <end position="31"/>
    </location>
</feature>
<keyword evidence="3" id="KW-0645">Protease</keyword>
<comment type="caution">
    <text evidence="3">The sequence shown here is derived from an EMBL/GenBank/DDBJ whole genome shotgun (WGS) entry which is preliminary data.</text>
</comment>
<sequence length="246" mass="28450">MPRLRDSDTAAHVAPLFVFMVFLTVPGWFRIDNPELPWFQKAPEHWVYPLQTLLCGVLLLWFRRHYVLKPWRGLGLAVLLAVVGIAAWIFPAWLYERLVAGEGAPEWWSWFGLVERKEGFDPTVLSPWPAWENAAIVMRFVRMVIVVPLVEELFWRGFLMRYLNAGDASWRSVPFGTHSWRAFGIVTVLVMVAHNPEDYLVALIWGSLVYWLAVRTRSLGACVIMHALGNLLLGLYALRTQQWGFW</sequence>
<feature type="transmembrane region" description="Helical" evidence="1">
    <location>
        <begin position="46"/>
        <end position="62"/>
    </location>
</feature>
<keyword evidence="1" id="KW-0472">Membrane</keyword>
<keyword evidence="1" id="KW-1133">Transmembrane helix</keyword>